<dbReference type="RefSeq" id="WP_139107462.1">
    <property type="nucleotide sequence ID" value="NZ_VDFR01000272.1"/>
</dbReference>
<evidence type="ECO:0000313" key="3">
    <source>
        <dbReference type="Proteomes" id="UP000306740"/>
    </source>
</evidence>
<proteinExistence type="predicted"/>
<organism evidence="2 3">
    <name type="scientific">Mumia zhuanghuii</name>
    <dbReference type="NCBI Taxonomy" id="2585211"/>
    <lineage>
        <taxon>Bacteria</taxon>
        <taxon>Bacillati</taxon>
        <taxon>Actinomycetota</taxon>
        <taxon>Actinomycetes</taxon>
        <taxon>Propionibacteriales</taxon>
        <taxon>Nocardioidaceae</taxon>
        <taxon>Mumia</taxon>
    </lineage>
</organism>
<gene>
    <name evidence="2" type="ORF">FHE65_35610</name>
</gene>
<feature type="non-terminal residue" evidence="2">
    <location>
        <position position="149"/>
    </location>
</feature>
<dbReference type="PANTHER" id="PTHR43162:SF1">
    <property type="entry name" value="PRESTALK A DIFFERENTIATION PROTEIN A"/>
    <property type="match status" value="1"/>
</dbReference>
<dbReference type="Gene3D" id="3.40.50.720">
    <property type="entry name" value="NAD(P)-binding Rossmann-like Domain"/>
    <property type="match status" value="1"/>
</dbReference>
<dbReference type="AlphaFoldDB" id="A0A5C4LVI6"/>
<dbReference type="Pfam" id="PF13460">
    <property type="entry name" value="NAD_binding_10"/>
    <property type="match status" value="1"/>
</dbReference>
<dbReference type="InterPro" id="IPR016040">
    <property type="entry name" value="NAD(P)-bd_dom"/>
</dbReference>
<protein>
    <submittedName>
        <fullName evidence="2">NAD-dependent epimerase/dehydratase family protein</fullName>
    </submittedName>
</protein>
<evidence type="ECO:0000259" key="1">
    <source>
        <dbReference type="Pfam" id="PF13460"/>
    </source>
</evidence>
<evidence type="ECO:0000313" key="2">
    <source>
        <dbReference type="EMBL" id="TNC23077.1"/>
    </source>
</evidence>
<dbReference type="InterPro" id="IPR036291">
    <property type="entry name" value="NAD(P)-bd_dom_sf"/>
</dbReference>
<dbReference type="SUPFAM" id="SSF51735">
    <property type="entry name" value="NAD(P)-binding Rossmann-fold domains"/>
    <property type="match status" value="1"/>
</dbReference>
<sequence>MPTIAVTTPTGNVGSHVTRALVQAGVRPVVLVRDASRLDPALHDLVEVREGDLRDRDYVLAATAGVDALSWIDPTDLAADDPNAVTVEAARGAAEAVERHSIGRVVFQSSVGAERQHGVGLIDGLAAAEEIFRATDADVRVLRCGYFFT</sequence>
<reference evidence="2 3" key="1">
    <citation type="submission" date="2019-05" db="EMBL/GenBank/DDBJ databases">
        <title>Mumia sp. nov., isolated from the intestinal contents of plateau pika (Ochotona curzoniae) in the Qinghai-Tibet plateau of China.</title>
        <authorList>
            <person name="Tian Z."/>
        </authorList>
    </citation>
    <scope>NUCLEOTIDE SEQUENCE [LARGE SCALE GENOMIC DNA]</scope>
    <source>
        <strain evidence="3">527</strain>
    </source>
</reference>
<dbReference type="OrthoDB" id="116343at2"/>
<feature type="domain" description="NAD(P)-binding" evidence="1">
    <location>
        <begin position="10"/>
        <end position="146"/>
    </location>
</feature>
<dbReference type="Proteomes" id="UP000306740">
    <property type="component" value="Unassembled WGS sequence"/>
</dbReference>
<dbReference type="InterPro" id="IPR051604">
    <property type="entry name" value="Ergot_Alk_Oxidoreductase"/>
</dbReference>
<dbReference type="EMBL" id="VDFR01000272">
    <property type="protein sequence ID" value="TNC23077.1"/>
    <property type="molecule type" value="Genomic_DNA"/>
</dbReference>
<dbReference type="PANTHER" id="PTHR43162">
    <property type="match status" value="1"/>
</dbReference>
<accession>A0A5C4LVI6</accession>
<name>A0A5C4LVI6_9ACTN</name>
<comment type="caution">
    <text evidence="2">The sequence shown here is derived from an EMBL/GenBank/DDBJ whole genome shotgun (WGS) entry which is preliminary data.</text>
</comment>